<dbReference type="RefSeq" id="WP_369705459.1">
    <property type="nucleotide sequence ID" value="NZ_JBGEWD010000021.1"/>
</dbReference>
<dbReference type="Gene3D" id="1.10.4010.10">
    <property type="entry name" value="Type II deoxyuridine triphosphatase"/>
    <property type="match status" value="1"/>
</dbReference>
<dbReference type="InterPro" id="IPR016947">
    <property type="entry name" value="UCP030140"/>
</dbReference>
<dbReference type="EMBL" id="JBGEWD010000021">
    <property type="protein sequence ID" value="MEY8001566.1"/>
    <property type="molecule type" value="Genomic_DNA"/>
</dbReference>
<sequence>MDIRQMLADQKNLDDEILSNAGIKEYPLKNMQLALLVELGELANEWQGFKHWKKHKEINMDKLLEEFADCLHFALSLQNNLDTEEFSFEHIQNSYDLMNAIEGSASISKLFIDAYIEISANIKNTSLLLVIIALGLNLGITGEQMEQAYYKKNKVNYKRQREGY</sequence>
<gene>
    <name evidence="1" type="ORF">AB8U03_15460</name>
</gene>
<dbReference type="InterPro" id="IPR014871">
    <property type="entry name" value="dUTPase/dCTP_pyrophosphatase"/>
</dbReference>
<proteinExistence type="predicted"/>
<keyword evidence="1" id="KW-0378">Hydrolase</keyword>
<dbReference type="CDD" id="cd11527">
    <property type="entry name" value="NTP-PPase_dUTPase"/>
    <property type="match status" value="1"/>
</dbReference>
<dbReference type="PIRSF" id="PIRSF030140">
    <property type="entry name" value="UCP030140"/>
    <property type="match status" value="1"/>
</dbReference>
<dbReference type="EC" id="3.6.1.23" evidence="1"/>
<name>A0ABV4BS10_9CLOT</name>
<keyword evidence="2" id="KW-1185">Reference proteome</keyword>
<dbReference type="Proteomes" id="UP001564657">
    <property type="component" value="Unassembled WGS sequence"/>
</dbReference>
<reference evidence="1 2" key="1">
    <citation type="submission" date="2024-08" db="EMBL/GenBank/DDBJ databases">
        <title>Clostridium lapicellarii sp. nov., and Clostridium renhuaiense sp. nov., two species isolated from the mud in a fermentation cellar used for producing sauce-flavour Chinese liquors.</title>
        <authorList>
            <person name="Yang F."/>
            <person name="Wang H."/>
            <person name="Chen L.Q."/>
            <person name="Zhou N."/>
            <person name="Lu J.J."/>
            <person name="Pu X.X."/>
            <person name="Wan B."/>
            <person name="Wang L."/>
            <person name="Liu S.J."/>
        </authorList>
    </citation>
    <scope>NUCLEOTIDE SEQUENCE [LARGE SCALE GENOMIC DNA]</scope>
    <source>
        <strain evidence="1 2">MT-5</strain>
    </source>
</reference>
<protein>
    <submittedName>
        <fullName evidence="1">dUTP diphosphatase</fullName>
        <ecNumber evidence="1">3.6.1.23</ecNumber>
    </submittedName>
</protein>
<organism evidence="1 2">
    <name type="scientific">Clostridium moutaii</name>
    <dbReference type="NCBI Taxonomy" id="3240932"/>
    <lineage>
        <taxon>Bacteria</taxon>
        <taxon>Bacillati</taxon>
        <taxon>Bacillota</taxon>
        <taxon>Clostridia</taxon>
        <taxon>Eubacteriales</taxon>
        <taxon>Clostridiaceae</taxon>
        <taxon>Clostridium</taxon>
    </lineage>
</organism>
<dbReference type="SUPFAM" id="SSF101386">
    <property type="entry name" value="all-alpha NTP pyrophosphatases"/>
    <property type="match status" value="1"/>
</dbReference>
<dbReference type="Pfam" id="PF08761">
    <property type="entry name" value="dUTPase_2"/>
    <property type="match status" value="1"/>
</dbReference>
<evidence type="ECO:0000313" key="2">
    <source>
        <dbReference type="Proteomes" id="UP001564657"/>
    </source>
</evidence>
<accession>A0ABV4BS10</accession>
<dbReference type="GO" id="GO:0004170">
    <property type="term" value="F:dUTP diphosphatase activity"/>
    <property type="evidence" value="ECO:0007669"/>
    <property type="project" value="UniProtKB-EC"/>
</dbReference>
<comment type="caution">
    <text evidence="1">The sequence shown here is derived from an EMBL/GenBank/DDBJ whole genome shotgun (WGS) entry which is preliminary data.</text>
</comment>
<evidence type="ECO:0000313" key="1">
    <source>
        <dbReference type="EMBL" id="MEY8001566.1"/>
    </source>
</evidence>